<reference evidence="2 3" key="1">
    <citation type="submission" date="2019-10" db="EMBL/GenBank/DDBJ databases">
        <title>Bacillus aerolatum sp. nov., isolated from bioaerosol of sport playgrounds.</title>
        <authorList>
            <person name="Chen P."/>
            <person name="Zhang G."/>
        </authorList>
    </citation>
    <scope>NUCLEOTIDE SEQUENCE [LARGE SCALE GENOMIC DNA]</scope>
    <source>
        <strain evidence="2 3">CX253</strain>
    </source>
</reference>
<accession>A0A6I1FJM3</accession>
<gene>
    <name evidence="2" type="ORF">F9802_11455</name>
</gene>
<comment type="caution">
    <text evidence="2">The sequence shown here is derived from an EMBL/GenBank/DDBJ whole genome shotgun (WGS) entry which is preliminary data.</text>
</comment>
<proteinExistence type="predicted"/>
<dbReference type="AlphaFoldDB" id="A0A6I1FJM3"/>
<feature type="transmembrane region" description="Helical" evidence="1">
    <location>
        <begin position="109"/>
        <end position="130"/>
    </location>
</feature>
<organism evidence="2 3">
    <name type="scientific">Bacillus aerolatus</name>
    <dbReference type="NCBI Taxonomy" id="2653354"/>
    <lineage>
        <taxon>Bacteria</taxon>
        <taxon>Bacillati</taxon>
        <taxon>Bacillota</taxon>
        <taxon>Bacilli</taxon>
        <taxon>Bacillales</taxon>
        <taxon>Bacillaceae</taxon>
        <taxon>Bacillus</taxon>
    </lineage>
</organism>
<keyword evidence="3" id="KW-1185">Reference proteome</keyword>
<dbReference type="Proteomes" id="UP000429595">
    <property type="component" value="Unassembled WGS sequence"/>
</dbReference>
<evidence type="ECO:0008006" key="4">
    <source>
        <dbReference type="Google" id="ProtNLM"/>
    </source>
</evidence>
<evidence type="ECO:0000256" key="1">
    <source>
        <dbReference type="SAM" id="Phobius"/>
    </source>
</evidence>
<dbReference type="EMBL" id="WEIO01000006">
    <property type="protein sequence ID" value="KAB7706199.1"/>
    <property type="molecule type" value="Genomic_DNA"/>
</dbReference>
<dbReference type="RefSeq" id="WP_152152060.1">
    <property type="nucleotide sequence ID" value="NZ_WEIO01000006.1"/>
</dbReference>
<keyword evidence="1" id="KW-1133">Transmembrane helix</keyword>
<keyword evidence="1" id="KW-0812">Transmembrane</keyword>
<protein>
    <recommendedName>
        <fullName evidence="4">Peptidase M50 domain-containing protein</fullName>
    </recommendedName>
</protein>
<feature type="transmembrane region" description="Helical" evidence="1">
    <location>
        <begin position="82"/>
        <end position="103"/>
    </location>
</feature>
<feature type="transmembrane region" description="Helical" evidence="1">
    <location>
        <begin position="12"/>
        <end position="32"/>
    </location>
</feature>
<sequence>MFTLNDMATFAWAFFITLPLTLIIHTGGHAFFARIFGGKAKLTVGRGNIIFTVKRIEIRKFYFIDAACYYDGIRKDRRWKHALIYAGGPLFNALSIIIINGLIHMDILPVHLFFYQFVYFSVYLIFFSVIPVDYGENNPSDGKAIYDVLKYGKVYKEFY</sequence>
<evidence type="ECO:0000313" key="2">
    <source>
        <dbReference type="EMBL" id="KAB7706199.1"/>
    </source>
</evidence>
<evidence type="ECO:0000313" key="3">
    <source>
        <dbReference type="Proteomes" id="UP000429595"/>
    </source>
</evidence>
<keyword evidence="1" id="KW-0472">Membrane</keyword>
<name>A0A6I1FJM3_9BACI</name>